<evidence type="ECO:0000313" key="2">
    <source>
        <dbReference type="Proteomes" id="UP001385892"/>
    </source>
</evidence>
<keyword evidence="2" id="KW-1185">Reference proteome</keyword>
<protein>
    <submittedName>
        <fullName evidence="1">Uncharacterized protein</fullName>
    </submittedName>
</protein>
<sequence length="145" mass="16706">MPFVNERISSEDFNKYDIERIIKNIEGINAPATTIEDILGWTIDRSKNIFLLYVTAYGQFEDRHVETYVLWWDGAVIKADLETVDGSRSDRNSTHMILELPKLILPNGFSTGRAQVLDVLKEARVCRGSRGVFGQEKNYTIEFRF</sequence>
<reference evidence="1 2" key="1">
    <citation type="submission" date="2024-03" db="EMBL/GenBank/DDBJ databases">
        <title>Novel species of the genus Variovorax.</title>
        <authorList>
            <person name="Liu Q."/>
            <person name="Xin Y.-H."/>
        </authorList>
    </citation>
    <scope>NUCLEOTIDE SEQUENCE [LARGE SCALE GENOMIC DNA]</scope>
    <source>
        <strain evidence="1 2">KACC 18900</strain>
    </source>
</reference>
<dbReference type="Proteomes" id="UP001385892">
    <property type="component" value="Unassembled WGS sequence"/>
</dbReference>
<dbReference type="RefSeq" id="WP_340344803.1">
    <property type="nucleotide sequence ID" value="NZ_JBBKZT010000011.1"/>
</dbReference>
<accession>A0ABU8WQ71</accession>
<evidence type="ECO:0000313" key="1">
    <source>
        <dbReference type="EMBL" id="MEJ8849681.1"/>
    </source>
</evidence>
<organism evidence="1 2">
    <name type="scientific">Variovorax rhizosphaerae</name>
    <dbReference type="NCBI Taxonomy" id="1836200"/>
    <lineage>
        <taxon>Bacteria</taxon>
        <taxon>Pseudomonadati</taxon>
        <taxon>Pseudomonadota</taxon>
        <taxon>Betaproteobacteria</taxon>
        <taxon>Burkholderiales</taxon>
        <taxon>Comamonadaceae</taxon>
        <taxon>Variovorax</taxon>
    </lineage>
</organism>
<proteinExistence type="predicted"/>
<dbReference type="EMBL" id="JBBKZT010000011">
    <property type="protein sequence ID" value="MEJ8849681.1"/>
    <property type="molecule type" value="Genomic_DNA"/>
</dbReference>
<comment type="caution">
    <text evidence="1">The sequence shown here is derived from an EMBL/GenBank/DDBJ whole genome shotgun (WGS) entry which is preliminary data.</text>
</comment>
<gene>
    <name evidence="1" type="ORF">WKW82_23750</name>
</gene>
<name>A0ABU8WQ71_9BURK</name>